<gene>
    <name evidence="1" type="primary">pilO2</name>
    <name evidence="1" type="ORF">FXN63_19175</name>
</gene>
<dbReference type="RefSeq" id="WP_148816772.1">
    <property type="nucleotide sequence ID" value="NZ_CP043046.1"/>
</dbReference>
<reference evidence="1 2" key="1">
    <citation type="submission" date="2019-08" db="EMBL/GenBank/DDBJ databases">
        <title>Amphibian skin-associated Pigmentiphaga: genome sequence and occurrence across geography and hosts.</title>
        <authorList>
            <person name="Bletz M.C."/>
            <person name="Bunk B."/>
            <person name="Sproeer C."/>
            <person name="Biwer P."/>
            <person name="Reiter S."/>
            <person name="Rabemananjara F.C.E."/>
            <person name="Schulz S."/>
            <person name="Overmann J."/>
            <person name="Vences M."/>
        </authorList>
    </citation>
    <scope>NUCLEOTIDE SEQUENCE [LARGE SCALE GENOMIC DNA]</scope>
    <source>
        <strain evidence="1 2">Mada1488</strain>
    </source>
</reference>
<evidence type="ECO:0000313" key="2">
    <source>
        <dbReference type="Proteomes" id="UP000325161"/>
    </source>
</evidence>
<name>A0A5C0AZX2_9BURK</name>
<dbReference type="OrthoDB" id="8675971at2"/>
<dbReference type="KEGG" id="pacr:FXN63_19175"/>
<evidence type="ECO:0000313" key="1">
    <source>
        <dbReference type="EMBL" id="QEI07725.1"/>
    </source>
</evidence>
<protein>
    <submittedName>
        <fullName evidence="1">Type 4b pilus protein PilO2</fullName>
    </submittedName>
</protein>
<dbReference type="Proteomes" id="UP000325161">
    <property type="component" value="Chromosome"/>
</dbReference>
<dbReference type="AlphaFoldDB" id="A0A5C0AZX2"/>
<organism evidence="1 2">
    <name type="scientific">Pigmentiphaga aceris</name>
    <dbReference type="NCBI Taxonomy" id="1940612"/>
    <lineage>
        <taxon>Bacteria</taxon>
        <taxon>Pseudomonadati</taxon>
        <taxon>Pseudomonadota</taxon>
        <taxon>Betaproteobacteria</taxon>
        <taxon>Burkholderiales</taxon>
        <taxon>Alcaligenaceae</taxon>
        <taxon>Pigmentiphaga</taxon>
    </lineage>
</organism>
<sequence>MKLPVRSIDKPVKKPFLGGFRRSRRGTTAALGGAAAAHVLVSLPQRDVTLVFGMSWHTILGSQLVQEARHRAAAAGATHLVHADMQAESVGTIRLSRAHRSGHAGRLYSAAQLFARLHPRGVAIACLTLPGGATWVGAVRDGTVLARTDVVYASVSEAEAAVDSLLAQEPDSICYGQILARRVQPLDLDMLAGDLPAQALLQLRPRAWTAVPRSLIFLLVLCVAVPLGQRGWQTYQAKQRQVLEAQRAATRLDPATAWRERYTQHLAGVTLLAHEDLPQALETLAQVPLNVAGWRFDGARCEPALQTGWSCEAIYQRGMQSASNAGFASSASSGWRMLWAPFDQVMPTFTSNLPPRPLTLSALVPLSQQNLNVVSRLQVLRAAFGNAEIGPAEIVEVGQPQELDGTGITRPGDAPVLSRRRIRLSGPMRSLYALAAAEGPYRWSRLTLAVQPSSRPTLKLSALMATLEGVLYAYGD</sequence>
<proteinExistence type="predicted"/>
<dbReference type="EMBL" id="CP043046">
    <property type="protein sequence ID" value="QEI07725.1"/>
    <property type="molecule type" value="Genomic_DNA"/>
</dbReference>
<keyword evidence="2" id="KW-1185">Reference proteome</keyword>
<accession>A0A5C0AZX2</accession>